<feature type="transmembrane region" description="Helical" evidence="1">
    <location>
        <begin position="149"/>
        <end position="168"/>
    </location>
</feature>
<reference evidence="2 3" key="1">
    <citation type="submission" date="2020-03" db="EMBL/GenBank/DDBJ databases">
        <title>Sequencing the genomes of 1000 actinobacteria strains.</title>
        <authorList>
            <person name="Klenk H.-P."/>
        </authorList>
    </citation>
    <scope>NUCLEOTIDE SEQUENCE [LARGE SCALE GENOMIC DNA]</scope>
    <source>
        <strain evidence="2 3">DSM 18964</strain>
    </source>
</reference>
<keyword evidence="1" id="KW-0812">Transmembrane</keyword>
<comment type="caution">
    <text evidence="2">The sequence shown here is derived from an EMBL/GenBank/DDBJ whole genome shotgun (WGS) entry which is preliminary data.</text>
</comment>
<protein>
    <recommendedName>
        <fullName evidence="4">Transmembrane protein</fullName>
    </recommendedName>
</protein>
<gene>
    <name evidence="2" type="ORF">BKA07_001425</name>
</gene>
<evidence type="ECO:0008006" key="4">
    <source>
        <dbReference type="Google" id="ProtNLM"/>
    </source>
</evidence>
<name>A0A846RZ00_9MICO</name>
<evidence type="ECO:0000313" key="3">
    <source>
        <dbReference type="Proteomes" id="UP000576792"/>
    </source>
</evidence>
<sequence length="187" mass="20941">MPTTPGWFHRIYGARPRHLLVLTGCFLLAGYAVLVLGPDQLFDSEVWWQSPAVWFLGGAILVDLVLLPLCAAADRALKGVQRTDRALKGVQRVERATQRSSPRVPIVNYIRVPVLASGLLFLLFFPGIIEQGKASYLAATGHTQEPFLGRWLWLTVLFCCLSALAYAVRYSAGRLRTMRSIERERDD</sequence>
<dbReference type="AlphaFoldDB" id="A0A846RZ00"/>
<keyword evidence="1" id="KW-1133">Transmembrane helix</keyword>
<feature type="transmembrane region" description="Helical" evidence="1">
    <location>
        <begin position="19"/>
        <end position="37"/>
    </location>
</feature>
<evidence type="ECO:0000256" key="1">
    <source>
        <dbReference type="SAM" id="Phobius"/>
    </source>
</evidence>
<proteinExistence type="predicted"/>
<dbReference type="RefSeq" id="WP_167950273.1">
    <property type="nucleotide sequence ID" value="NZ_BAAAPQ010000026.1"/>
</dbReference>
<keyword evidence="3" id="KW-1185">Reference proteome</keyword>
<dbReference type="EMBL" id="JAATJN010000001">
    <property type="protein sequence ID" value="NJC56390.1"/>
    <property type="molecule type" value="Genomic_DNA"/>
</dbReference>
<dbReference type="Proteomes" id="UP000576792">
    <property type="component" value="Unassembled WGS sequence"/>
</dbReference>
<feature type="transmembrane region" description="Helical" evidence="1">
    <location>
        <begin position="52"/>
        <end position="73"/>
    </location>
</feature>
<feature type="transmembrane region" description="Helical" evidence="1">
    <location>
        <begin position="109"/>
        <end position="129"/>
    </location>
</feature>
<evidence type="ECO:0000313" key="2">
    <source>
        <dbReference type="EMBL" id="NJC56390.1"/>
    </source>
</evidence>
<accession>A0A846RZ00</accession>
<keyword evidence="1" id="KW-0472">Membrane</keyword>
<organism evidence="2 3">
    <name type="scientific">Brevibacterium marinum</name>
    <dbReference type="NCBI Taxonomy" id="418643"/>
    <lineage>
        <taxon>Bacteria</taxon>
        <taxon>Bacillati</taxon>
        <taxon>Actinomycetota</taxon>
        <taxon>Actinomycetes</taxon>
        <taxon>Micrococcales</taxon>
        <taxon>Brevibacteriaceae</taxon>
        <taxon>Brevibacterium</taxon>
    </lineage>
</organism>